<dbReference type="Proteomes" id="UP001419084">
    <property type="component" value="Unassembled WGS sequence"/>
</dbReference>
<dbReference type="EMBL" id="BRPJ01000033">
    <property type="protein sequence ID" value="GLB30020.1"/>
    <property type="molecule type" value="Genomic_DNA"/>
</dbReference>
<comment type="caution">
    <text evidence="1">The sequence shown here is derived from an EMBL/GenBank/DDBJ whole genome shotgun (WGS) entry which is preliminary data.</text>
</comment>
<protein>
    <submittedName>
        <fullName evidence="1">Uncharacterized protein</fullName>
    </submittedName>
</protein>
<proteinExistence type="predicted"/>
<evidence type="ECO:0000313" key="2">
    <source>
        <dbReference type="Proteomes" id="UP001419084"/>
    </source>
</evidence>
<dbReference type="RefSeq" id="WP_170313407.1">
    <property type="nucleotide sequence ID" value="NZ_BRPJ01000033.1"/>
</dbReference>
<name>A0ABQ5M665_9FIRM</name>
<gene>
    <name evidence="1" type="ORF">LAD12857_19430</name>
</gene>
<sequence>MADTVTTVNQADPVRAFEALARIIGEKEGLEITLKSLREKEEKETE</sequence>
<keyword evidence="2" id="KW-1185">Reference proteome</keyword>
<organism evidence="1 2">
    <name type="scientific">Lacrimispora amygdalina</name>
    <dbReference type="NCBI Taxonomy" id="253257"/>
    <lineage>
        <taxon>Bacteria</taxon>
        <taxon>Bacillati</taxon>
        <taxon>Bacillota</taxon>
        <taxon>Clostridia</taxon>
        <taxon>Lachnospirales</taxon>
        <taxon>Lachnospiraceae</taxon>
        <taxon>Lacrimispora</taxon>
    </lineage>
</organism>
<evidence type="ECO:0000313" key="1">
    <source>
        <dbReference type="EMBL" id="GLB30020.1"/>
    </source>
</evidence>
<reference evidence="1 2" key="1">
    <citation type="journal article" date="2024" name="Int. J. Syst. Evol. Microbiol.">
        <title>Lacrimispora brassicae sp. nov. isolated from fermented cabbage, and proposal of Clostridium indicum Gundawar et al. 2019 and Clostridium methoxybenzovorans Mechichi et al. 1999 as heterotypic synonyms of Lacrimispora amygdalina (Parshina et al. 2003) Haas and Blanchard 2020 and Lacrimispora indolis (McClung and McCoy 1957) Haas and Blanchard 2020, respectively.</title>
        <authorList>
            <person name="Kobayashi H."/>
            <person name="Tanizawa Y."/>
            <person name="Sakamoto M."/>
            <person name="Ohkuma M."/>
            <person name="Tohno M."/>
        </authorList>
    </citation>
    <scope>NUCLEOTIDE SEQUENCE [LARGE SCALE GENOMIC DNA]</scope>
    <source>
        <strain evidence="1 2">DSM 12857</strain>
    </source>
</reference>
<accession>A0ABQ5M665</accession>